<dbReference type="Proteomes" id="UP000199657">
    <property type="component" value="Unassembled WGS sequence"/>
</dbReference>
<dbReference type="GO" id="GO:0000976">
    <property type="term" value="F:transcription cis-regulatory region binding"/>
    <property type="evidence" value="ECO:0007669"/>
    <property type="project" value="TreeGrafter"/>
</dbReference>
<dbReference type="STRING" id="406100.SAMN04488052_102193"/>
<reference evidence="6 7" key="1">
    <citation type="submission" date="2016-10" db="EMBL/GenBank/DDBJ databases">
        <authorList>
            <person name="de Groot N.N."/>
        </authorList>
    </citation>
    <scope>NUCLEOTIDE SEQUENCE [LARGE SCALE GENOMIC DNA]</scope>
    <source>
        <strain evidence="6 7">CGMCC 1.6291</strain>
    </source>
</reference>
<dbReference type="AlphaFoldDB" id="A0A1H8RQH8"/>
<dbReference type="InterPro" id="IPR009057">
    <property type="entry name" value="Homeodomain-like_sf"/>
</dbReference>
<dbReference type="EMBL" id="FOEG01000002">
    <property type="protein sequence ID" value="SEO68849.1"/>
    <property type="molecule type" value="Genomic_DNA"/>
</dbReference>
<dbReference type="PANTHER" id="PTHR30055">
    <property type="entry name" value="HTH-TYPE TRANSCRIPTIONAL REGULATOR RUTR"/>
    <property type="match status" value="1"/>
</dbReference>
<keyword evidence="7" id="KW-1185">Reference proteome</keyword>
<evidence type="ECO:0000256" key="2">
    <source>
        <dbReference type="ARBA" id="ARBA00023125"/>
    </source>
</evidence>
<dbReference type="Pfam" id="PF00440">
    <property type="entry name" value="TetR_N"/>
    <property type="match status" value="1"/>
</dbReference>
<evidence type="ECO:0000259" key="5">
    <source>
        <dbReference type="PROSITE" id="PS50977"/>
    </source>
</evidence>
<organism evidence="6 7">
    <name type="scientific">Aquisalimonas asiatica</name>
    <dbReference type="NCBI Taxonomy" id="406100"/>
    <lineage>
        <taxon>Bacteria</taxon>
        <taxon>Pseudomonadati</taxon>
        <taxon>Pseudomonadota</taxon>
        <taxon>Gammaproteobacteria</taxon>
        <taxon>Chromatiales</taxon>
        <taxon>Ectothiorhodospiraceae</taxon>
        <taxon>Aquisalimonas</taxon>
    </lineage>
</organism>
<dbReference type="Gene3D" id="1.10.357.10">
    <property type="entry name" value="Tetracycline Repressor, domain 2"/>
    <property type="match status" value="1"/>
</dbReference>
<gene>
    <name evidence="6" type="ORF">SAMN04488052_102193</name>
</gene>
<dbReference type="InterPro" id="IPR001647">
    <property type="entry name" value="HTH_TetR"/>
</dbReference>
<sequence>MTEAESSGGRRRRGDRDQLTRDDWLDAATELVVEGGFDNVRILTLARRLGVSRGSFYWHFRDHQDLLSSFLQRWRERRMADLDHWKSGDGDVHTETRRILRLLLGDTGRSVRRMRVELAVRDFARRDREAADAVAAVDEARISQNEAQLLRIADNGDGAQDLSLLLYVATMGAQLVMTGPDRDEAKVERIEQLIANLVIQWHERGGGSMLEPDGE</sequence>
<keyword evidence="2 4" id="KW-0238">DNA-binding</keyword>
<name>A0A1H8RQH8_9GAMM</name>
<dbReference type="OrthoDB" id="5816932at2"/>
<proteinExistence type="predicted"/>
<dbReference type="SUPFAM" id="SSF46689">
    <property type="entry name" value="Homeodomain-like"/>
    <property type="match status" value="1"/>
</dbReference>
<dbReference type="PRINTS" id="PR00455">
    <property type="entry name" value="HTHTETR"/>
</dbReference>
<dbReference type="InterPro" id="IPR050109">
    <property type="entry name" value="HTH-type_TetR-like_transc_reg"/>
</dbReference>
<evidence type="ECO:0000256" key="4">
    <source>
        <dbReference type="PROSITE-ProRule" id="PRU00335"/>
    </source>
</evidence>
<evidence type="ECO:0000313" key="6">
    <source>
        <dbReference type="EMBL" id="SEO68849.1"/>
    </source>
</evidence>
<feature type="DNA-binding region" description="H-T-H motif" evidence="4">
    <location>
        <begin position="41"/>
        <end position="60"/>
    </location>
</feature>
<dbReference type="RefSeq" id="WP_091640735.1">
    <property type="nucleotide sequence ID" value="NZ_FOEG01000002.1"/>
</dbReference>
<dbReference type="GO" id="GO:0003700">
    <property type="term" value="F:DNA-binding transcription factor activity"/>
    <property type="evidence" value="ECO:0007669"/>
    <property type="project" value="TreeGrafter"/>
</dbReference>
<evidence type="ECO:0000256" key="3">
    <source>
        <dbReference type="ARBA" id="ARBA00023163"/>
    </source>
</evidence>
<dbReference type="PROSITE" id="PS50977">
    <property type="entry name" value="HTH_TETR_2"/>
    <property type="match status" value="1"/>
</dbReference>
<protein>
    <submittedName>
        <fullName evidence="6">Transcriptional regulator, TetR family</fullName>
    </submittedName>
</protein>
<accession>A0A1H8RQH8</accession>
<evidence type="ECO:0000313" key="7">
    <source>
        <dbReference type="Proteomes" id="UP000199657"/>
    </source>
</evidence>
<dbReference type="PANTHER" id="PTHR30055:SF234">
    <property type="entry name" value="HTH-TYPE TRANSCRIPTIONAL REGULATOR BETI"/>
    <property type="match status" value="1"/>
</dbReference>
<keyword evidence="1" id="KW-0805">Transcription regulation</keyword>
<keyword evidence="3" id="KW-0804">Transcription</keyword>
<feature type="domain" description="HTH tetR-type" evidence="5">
    <location>
        <begin position="18"/>
        <end position="78"/>
    </location>
</feature>
<evidence type="ECO:0000256" key="1">
    <source>
        <dbReference type="ARBA" id="ARBA00023015"/>
    </source>
</evidence>